<sequence length="131" mass="14869">MFTSIHHIHYVVRNRDEMVEYIRNTFGMEPDDLHVVEGRGMKDALYRVGETLIEITEPLDADSGIGQHLADHGPGVYHVAFGVENVRQVAADLAAKGNRLRGRGRRHAKPTRLHHRQHRTRRQPGVVVPIS</sequence>
<dbReference type="EMBL" id="CASHTH010001096">
    <property type="protein sequence ID" value="CAI8011301.1"/>
    <property type="molecule type" value="Genomic_DNA"/>
</dbReference>
<evidence type="ECO:0000256" key="1">
    <source>
        <dbReference type="ARBA" id="ARBA00022723"/>
    </source>
</evidence>
<dbReference type="GO" id="GO:0046491">
    <property type="term" value="P:L-methylmalonyl-CoA metabolic process"/>
    <property type="evidence" value="ECO:0007669"/>
    <property type="project" value="TreeGrafter"/>
</dbReference>
<reference evidence="4" key="1">
    <citation type="submission" date="2023-03" db="EMBL/GenBank/DDBJ databases">
        <authorList>
            <person name="Steffen K."/>
            <person name="Cardenas P."/>
        </authorList>
    </citation>
    <scope>NUCLEOTIDE SEQUENCE</scope>
</reference>
<protein>
    <submittedName>
        <fullName evidence="4">Methylmalonyl-CoA epimerase</fullName>
    </submittedName>
</protein>
<dbReference type="AlphaFoldDB" id="A0AA35RJA8"/>
<dbReference type="InterPro" id="IPR029068">
    <property type="entry name" value="Glyas_Bleomycin-R_OHBP_Dase"/>
</dbReference>
<feature type="compositionally biased region" description="Basic residues" evidence="2">
    <location>
        <begin position="101"/>
        <end position="122"/>
    </location>
</feature>
<dbReference type="PROSITE" id="PS51819">
    <property type="entry name" value="VOC"/>
    <property type="match status" value="1"/>
</dbReference>
<evidence type="ECO:0000313" key="4">
    <source>
        <dbReference type="EMBL" id="CAI8011301.1"/>
    </source>
</evidence>
<proteinExistence type="predicted"/>
<dbReference type="GO" id="GO:0004493">
    <property type="term" value="F:methylmalonyl-CoA epimerase activity"/>
    <property type="evidence" value="ECO:0007669"/>
    <property type="project" value="TreeGrafter"/>
</dbReference>
<dbReference type="InterPro" id="IPR037523">
    <property type="entry name" value="VOC_core"/>
</dbReference>
<dbReference type="Proteomes" id="UP001174909">
    <property type="component" value="Unassembled WGS sequence"/>
</dbReference>
<dbReference type="Pfam" id="PF13669">
    <property type="entry name" value="Glyoxalase_4"/>
    <property type="match status" value="1"/>
</dbReference>
<dbReference type="SUPFAM" id="SSF54593">
    <property type="entry name" value="Glyoxalase/Bleomycin resistance protein/Dihydroxybiphenyl dioxygenase"/>
    <property type="match status" value="1"/>
</dbReference>
<dbReference type="InterPro" id="IPR051785">
    <property type="entry name" value="MMCE/EMCE_epimerase"/>
</dbReference>
<evidence type="ECO:0000256" key="2">
    <source>
        <dbReference type="SAM" id="MobiDB-lite"/>
    </source>
</evidence>
<feature type="region of interest" description="Disordered" evidence="2">
    <location>
        <begin position="101"/>
        <end position="131"/>
    </location>
</feature>
<dbReference type="GO" id="GO:0046872">
    <property type="term" value="F:metal ion binding"/>
    <property type="evidence" value="ECO:0007669"/>
    <property type="project" value="UniProtKB-KW"/>
</dbReference>
<gene>
    <name evidence="4" type="ORF">GBAR_LOCUS7315</name>
</gene>
<dbReference type="PANTHER" id="PTHR43048:SF3">
    <property type="entry name" value="METHYLMALONYL-COA EPIMERASE, MITOCHONDRIAL"/>
    <property type="match status" value="1"/>
</dbReference>
<keyword evidence="1" id="KW-0479">Metal-binding</keyword>
<accession>A0AA35RJA8</accession>
<feature type="domain" description="VOC" evidence="3">
    <location>
        <begin position="4"/>
        <end position="131"/>
    </location>
</feature>
<evidence type="ECO:0000259" key="3">
    <source>
        <dbReference type="PROSITE" id="PS51819"/>
    </source>
</evidence>
<keyword evidence="5" id="KW-1185">Reference proteome</keyword>
<dbReference type="Gene3D" id="3.10.180.10">
    <property type="entry name" value="2,3-Dihydroxybiphenyl 1,2-Dioxygenase, domain 1"/>
    <property type="match status" value="1"/>
</dbReference>
<organism evidence="4 5">
    <name type="scientific">Geodia barretti</name>
    <name type="common">Barrett's horny sponge</name>
    <dbReference type="NCBI Taxonomy" id="519541"/>
    <lineage>
        <taxon>Eukaryota</taxon>
        <taxon>Metazoa</taxon>
        <taxon>Porifera</taxon>
        <taxon>Demospongiae</taxon>
        <taxon>Heteroscleromorpha</taxon>
        <taxon>Tetractinellida</taxon>
        <taxon>Astrophorina</taxon>
        <taxon>Geodiidae</taxon>
        <taxon>Geodia</taxon>
    </lineage>
</organism>
<name>A0AA35RJA8_GEOBA</name>
<comment type="caution">
    <text evidence="4">The sequence shown here is derived from an EMBL/GenBank/DDBJ whole genome shotgun (WGS) entry which is preliminary data.</text>
</comment>
<evidence type="ECO:0000313" key="5">
    <source>
        <dbReference type="Proteomes" id="UP001174909"/>
    </source>
</evidence>
<dbReference type="PANTHER" id="PTHR43048">
    <property type="entry name" value="METHYLMALONYL-COA EPIMERASE"/>
    <property type="match status" value="1"/>
</dbReference>